<dbReference type="RefSeq" id="WP_343951729.1">
    <property type="nucleotide sequence ID" value="NZ_BAAAHQ010000023.1"/>
</dbReference>
<accession>A0ABN1PYG7</accession>
<dbReference type="Proteomes" id="UP001501578">
    <property type="component" value="Unassembled WGS sequence"/>
</dbReference>
<evidence type="ECO:0000259" key="1">
    <source>
        <dbReference type="PROSITE" id="PS51186"/>
    </source>
</evidence>
<organism evidence="2 3">
    <name type="scientific">Nonomuraea longicatena</name>
    <dbReference type="NCBI Taxonomy" id="83682"/>
    <lineage>
        <taxon>Bacteria</taxon>
        <taxon>Bacillati</taxon>
        <taxon>Actinomycetota</taxon>
        <taxon>Actinomycetes</taxon>
        <taxon>Streptosporangiales</taxon>
        <taxon>Streptosporangiaceae</taxon>
        <taxon>Nonomuraea</taxon>
    </lineage>
</organism>
<evidence type="ECO:0000313" key="2">
    <source>
        <dbReference type="EMBL" id="GAA0935169.1"/>
    </source>
</evidence>
<reference evidence="2 3" key="1">
    <citation type="journal article" date="2019" name="Int. J. Syst. Evol. Microbiol.">
        <title>The Global Catalogue of Microorganisms (GCM) 10K type strain sequencing project: providing services to taxonomists for standard genome sequencing and annotation.</title>
        <authorList>
            <consortium name="The Broad Institute Genomics Platform"/>
            <consortium name="The Broad Institute Genome Sequencing Center for Infectious Disease"/>
            <person name="Wu L."/>
            <person name="Ma J."/>
        </authorList>
    </citation>
    <scope>NUCLEOTIDE SEQUENCE [LARGE SCALE GENOMIC DNA]</scope>
    <source>
        <strain evidence="2 3">JCM 11136</strain>
    </source>
</reference>
<keyword evidence="3" id="KW-1185">Reference proteome</keyword>
<dbReference type="PROSITE" id="PS51186">
    <property type="entry name" value="GNAT"/>
    <property type="match status" value="1"/>
</dbReference>
<comment type="caution">
    <text evidence="2">The sequence shown here is derived from an EMBL/GenBank/DDBJ whole genome shotgun (WGS) entry which is preliminary data.</text>
</comment>
<dbReference type="InterPro" id="IPR013653">
    <property type="entry name" value="GCN5-like_dom"/>
</dbReference>
<dbReference type="SUPFAM" id="SSF55729">
    <property type="entry name" value="Acyl-CoA N-acyltransferases (Nat)"/>
    <property type="match status" value="1"/>
</dbReference>
<proteinExistence type="predicted"/>
<gene>
    <name evidence="2" type="ORF">GCM10009560_43060</name>
</gene>
<sequence length="247" mass="26224">MIRELTSLEQLRSATGDDPLLVWTAQGLQGGARAWALGDAVVSSAFGISRADAMGVRGDPEDLALLVRHALAELGPTFRPLGERALVREVVNRMPELRLVAAGFTWRTLDKAPATDEPDLAWLPAARDPEVAALLEEHAPGSFAQPGAPGVRRWAGLVSGGRLAAVGADAWSAPGCGLLSSVATVSDLRGRRLAERLCRWVSARFIEEYGRAALMVYDANAPAVRLYDRLGYSAMPMAASEVVPAGS</sequence>
<dbReference type="EMBL" id="BAAAHQ010000023">
    <property type="protein sequence ID" value="GAA0935169.1"/>
    <property type="molecule type" value="Genomic_DNA"/>
</dbReference>
<dbReference type="InterPro" id="IPR016181">
    <property type="entry name" value="Acyl_CoA_acyltransferase"/>
</dbReference>
<dbReference type="InterPro" id="IPR000182">
    <property type="entry name" value="GNAT_dom"/>
</dbReference>
<evidence type="ECO:0000313" key="3">
    <source>
        <dbReference type="Proteomes" id="UP001501578"/>
    </source>
</evidence>
<feature type="domain" description="N-acetyltransferase" evidence="1">
    <location>
        <begin position="107"/>
        <end position="247"/>
    </location>
</feature>
<name>A0ABN1PYG7_9ACTN</name>
<dbReference type="Gene3D" id="3.40.630.30">
    <property type="match status" value="1"/>
</dbReference>
<dbReference type="Pfam" id="PF08445">
    <property type="entry name" value="FR47"/>
    <property type="match status" value="1"/>
</dbReference>
<protein>
    <recommendedName>
        <fullName evidence="1">N-acetyltransferase domain-containing protein</fullName>
    </recommendedName>
</protein>